<dbReference type="GO" id="GO:0046982">
    <property type="term" value="F:protein heterodimerization activity"/>
    <property type="evidence" value="ECO:0007669"/>
    <property type="project" value="InterPro"/>
</dbReference>
<comment type="similarity">
    <text evidence="2">Belongs to the TAF8 family.</text>
</comment>
<evidence type="ECO:0000256" key="2">
    <source>
        <dbReference type="ARBA" id="ARBA00008767"/>
    </source>
</evidence>
<dbReference type="Pfam" id="PF07524">
    <property type="entry name" value="Bromo_TP"/>
    <property type="match status" value="1"/>
</dbReference>
<dbReference type="InterPro" id="IPR009072">
    <property type="entry name" value="Histone-fold"/>
</dbReference>
<dbReference type="Proteomes" id="UP000326939">
    <property type="component" value="Chromosome 16"/>
</dbReference>
<accession>A0A5N5JKP8</accession>
<dbReference type="InterPro" id="IPR006565">
    <property type="entry name" value="BTP"/>
</dbReference>
<gene>
    <name evidence="8" type="ORF">DKX38_024190</name>
</gene>
<evidence type="ECO:0000256" key="1">
    <source>
        <dbReference type="ARBA" id="ARBA00004123"/>
    </source>
</evidence>
<dbReference type="AlphaFoldDB" id="A0A5N5JKP8"/>
<name>A0A5N5JKP8_9ROSI</name>
<protein>
    <recommendedName>
        <fullName evidence="3">Transcription initiation factor TFIID subunit 8</fullName>
    </recommendedName>
</protein>
<keyword evidence="9" id="KW-1185">Reference proteome</keyword>
<evidence type="ECO:0000313" key="9">
    <source>
        <dbReference type="Proteomes" id="UP000326939"/>
    </source>
</evidence>
<keyword evidence="5" id="KW-0804">Transcription</keyword>
<organism evidence="8 9">
    <name type="scientific">Salix brachista</name>
    <dbReference type="NCBI Taxonomy" id="2182728"/>
    <lineage>
        <taxon>Eukaryota</taxon>
        <taxon>Viridiplantae</taxon>
        <taxon>Streptophyta</taxon>
        <taxon>Embryophyta</taxon>
        <taxon>Tracheophyta</taxon>
        <taxon>Spermatophyta</taxon>
        <taxon>Magnoliopsida</taxon>
        <taxon>eudicotyledons</taxon>
        <taxon>Gunneridae</taxon>
        <taxon>Pentapetalae</taxon>
        <taxon>rosids</taxon>
        <taxon>fabids</taxon>
        <taxon>Malpighiales</taxon>
        <taxon>Salicaceae</taxon>
        <taxon>Saliceae</taxon>
        <taxon>Salix</taxon>
    </lineage>
</organism>
<dbReference type="CDD" id="cd00076">
    <property type="entry name" value="HFD_SF"/>
    <property type="match status" value="1"/>
</dbReference>
<evidence type="ECO:0000313" key="8">
    <source>
        <dbReference type="EMBL" id="KAB5519871.1"/>
    </source>
</evidence>
<proteinExistence type="inferred from homology"/>
<dbReference type="PANTHER" id="PTHR46338:SF1">
    <property type="entry name" value="TRANSCRIPTION INITIATION FACTOR TFIID SUBUNIT 8"/>
    <property type="match status" value="1"/>
</dbReference>
<comment type="caution">
    <text evidence="8">The sequence shown here is derived from an EMBL/GenBank/DDBJ whole genome shotgun (WGS) entry which is preliminary data.</text>
</comment>
<evidence type="ECO:0000256" key="3">
    <source>
        <dbReference type="ARBA" id="ARBA00017307"/>
    </source>
</evidence>
<reference evidence="9" key="1">
    <citation type="journal article" date="2019" name="Gigascience">
        <title>De novo genome assembly of the endangered Acer yangbiense, a plant species with extremely small populations endemic to Yunnan Province, China.</title>
        <authorList>
            <person name="Yang J."/>
            <person name="Wariss H.M."/>
            <person name="Tao L."/>
            <person name="Zhang R."/>
            <person name="Yun Q."/>
            <person name="Hollingsworth P."/>
            <person name="Dao Z."/>
            <person name="Luo G."/>
            <person name="Guo H."/>
            <person name="Ma Y."/>
            <person name="Sun W."/>
        </authorList>
    </citation>
    <scope>NUCLEOTIDE SEQUENCE [LARGE SCALE GENOMIC DNA]</scope>
    <source>
        <strain evidence="9">cv. br00</strain>
    </source>
</reference>
<evidence type="ECO:0000259" key="7">
    <source>
        <dbReference type="SMART" id="SM00576"/>
    </source>
</evidence>
<sequence>MRNGGEENTPGRPKSDDFGRAVSRMAVAQICERVGFDGFKKSALDSLSDITIQYLSDLGKTASFYANLSGRTRCHFFDIARSFEEILIGVSQGFLGASSSDNCLVNSGTIKELIDFVGSTDEIPFVQPVPRFPVIRDRKLIPTFEKMSEFPPGKHIPAWLPALPDPHTYLHTPMWNERLLDPRAEKVEQARQRIKAERALLSLQKRLLSNGSAGASSSGISDNVKESGAVYSSQFLAMPLESGKKDVSPAVLSDELKTHFSVMQAFAPAIEAAKEGGICDAGDFERKTLSEKRSAVIFKFKTGKKLYVESLDLSLSKKGGGRTGHWLGRGDERDDKKRRAEYILRQSMENPQELTQL</sequence>
<dbReference type="SMART" id="SM00576">
    <property type="entry name" value="BTP"/>
    <property type="match status" value="1"/>
</dbReference>
<dbReference type="InterPro" id="IPR037818">
    <property type="entry name" value="TAF8"/>
</dbReference>
<keyword evidence="4" id="KW-0805">Transcription regulation</keyword>
<dbReference type="Pfam" id="PF10406">
    <property type="entry name" value="TAF8_C"/>
    <property type="match status" value="1"/>
</dbReference>
<evidence type="ECO:0000256" key="6">
    <source>
        <dbReference type="ARBA" id="ARBA00023242"/>
    </source>
</evidence>
<dbReference type="CDD" id="cd08049">
    <property type="entry name" value="TAF8"/>
    <property type="match status" value="1"/>
</dbReference>
<evidence type="ECO:0000256" key="5">
    <source>
        <dbReference type="ARBA" id="ARBA00023163"/>
    </source>
</evidence>
<dbReference type="PANTHER" id="PTHR46338">
    <property type="entry name" value="TRANSCRIPTION INITIATION FACTOR TFIID SUBUNIT 8"/>
    <property type="match status" value="1"/>
</dbReference>
<dbReference type="InterPro" id="IPR019473">
    <property type="entry name" value="TFIID_su8_C"/>
</dbReference>
<keyword evidence="6" id="KW-0539">Nucleus</keyword>
<feature type="domain" description="Bromodomain associated" evidence="7">
    <location>
        <begin position="16"/>
        <end position="92"/>
    </location>
</feature>
<dbReference type="GO" id="GO:0005669">
    <property type="term" value="C:transcription factor TFIID complex"/>
    <property type="evidence" value="ECO:0007669"/>
    <property type="project" value="InterPro"/>
</dbReference>
<comment type="subcellular location">
    <subcellularLocation>
        <location evidence="1">Nucleus</location>
    </subcellularLocation>
</comment>
<evidence type="ECO:0000256" key="4">
    <source>
        <dbReference type="ARBA" id="ARBA00023015"/>
    </source>
</evidence>
<dbReference type="Gene3D" id="1.10.20.10">
    <property type="entry name" value="Histone, subunit A"/>
    <property type="match status" value="1"/>
</dbReference>
<dbReference type="EMBL" id="VDCV01000016">
    <property type="protein sequence ID" value="KAB5519871.1"/>
    <property type="molecule type" value="Genomic_DNA"/>
</dbReference>